<dbReference type="Pfam" id="PF07676">
    <property type="entry name" value="PD40"/>
    <property type="match status" value="1"/>
</dbReference>
<protein>
    <submittedName>
        <fullName evidence="3">PD40 domain-containing protein</fullName>
    </submittedName>
</protein>
<evidence type="ECO:0000256" key="2">
    <source>
        <dbReference type="SAM" id="Phobius"/>
    </source>
</evidence>
<accession>A0A932QYK4</accession>
<evidence type="ECO:0000256" key="1">
    <source>
        <dbReference type="SAM" id="MobiDB-lite"/>
    </source>
</evidence>
<dbReference type="InterPro" id="IPR011659">
    <property type="entry name" value="WD40"/>
</dbReference>
<dbReference type="AlphaFoldDB" id="A0A932QYK4"/>
<sequence>MDSLTRKKYIIYGILGVAALILIAFLVYRILPSGQPTVSQGQPGVSGRPTGGKAGGGTGPAPGAPPGATTTPPLPSVEQQRLVRLTDFAVISPVLNKDQTAALFYKKDGGDLFSVGLRGGEPQKIARVTVVGLINAVWSPTKDRAAVFYISDQSIKGFLHLSTSSIAVLPELITSFAWSPDGKSLAYTLIQDKLLHLVIADSSGKNPKTILQTPLADAQMSWVSADKIALQTAPSGFAEGYLFAYSRNKNTLTRIAGPRYGLESRWSPDASVVLLSETKNGGRYGSVSVYDPTKKASQTIDIATLAEKCAWTDATTLYCAVPRDIPASITLPDDYLRGEFNPQDRIVQIDVKQNSITPVFDEGEFDINDLAVTKDKNFLLFVSRTDGTLWSLKLK</sequence>
<feature type="transmembrane region" description="Helical" evidence="2">
    <location>
        <begin position="9"/>
        <end position="31"/>
    </location>
</feature>
<organism evidence="3 4">
    <name type="scientific">Candidatus Sungiibacteriota bacterium</name>
    <dbReference type="NCBI Taxonomy" id="2750080"/>
    <lineage>
        <taxon>Bacteria</taxon>
        <taxon>Candidatus Sungiibacteriota</taxon>
    </lineage>
</organism>
<proteinExistence type="predicted"/>
<feature type="compositionally biased region" description="Gly residues" evidence="1">
    <location>
        <begin position="49"/>
        <end position="60"/>
    </location>
</feature>
<reference evidence="3" key="1">
    <citation type="submission" date="2020-07" db="EMBL/GenBank/DDBJ databases">
        <title>Huge and variable diversity of episymbiotic CPR bacteria and DPANN archaea in groundwater ecosystems.</title>
        <authorList>
            <person name="He C.Y."/>
            <person name="Keren R."/>
            <person name="Whittaker M."/>
            <person name="Farag I.F."/>
            <person name="Doudna J."/>
            <person name="Cate J.H.D."/>
            <person name="Banfield J.F."/>
        </authorList>
    </citation>
    <scope>NUCLEOTIDE SEQUENCE</scope>
    <source>
        <strain evidence="3">NC_groundwater_973_Pr1_S-0.2um_54_13</strain>
    </source>
</reference>
<feature type="region of interest" description="Disordered" evidence="1">
    <location>
        <begin position="36"/>
        <end position="74"/>
    </location>
</feature>
<dbReference type="SUPFAM" id="SSF82171">
    <property type="entry name" value="DPP6 N-terminal domain-like"/>
    <property type="match status" value="1"/>
</dbReference>
<evidence type="ECO:0000313" key="4">
    <source>
        <dbReference type="Proteomes" id="UP000753196"/>
    </source>
</evidence>
<dbReference type="EMBL" id="JACQCR010000062">
    <property type="protein sequence ID" value="MBI3631220.1"/>
    <property type="molecule type" value="Genomic_DNA"/>
</dbReference>
<comment type="caution">
    <text evidence="3">The sequence shown here is derived from an EMBL/GenBank/DDBJ whole genome shotgun (WGS) entry which is preliminary data.</text>
</comment>
<evidence type="ECO:0000313" key="3">
    <source>
        <dbReference type="EMBL" id="MBI3631220.1"/>
    </source>
</evidence>
<keyword evidence="2" id="KW-1133">Transmembrane helix</keyword>
<dbReference type="InterPro" id="IPR011042">
    <property type="entry name" value="6-blade_b-propeller_TolB-like"/>
</dbReference>
<keyword evidence="2" id="KW-0472">Membrane</keyword>
<keyword evidence="2" id="KW-0812">Transmembrane</keyword>
<gene>
    <name evidence="3" type="ORF">HY221_02685</name>
</gene>
<name>A0A932QYK4_9BACT</name>
<dbReference type="Gene3D" id="2.120.10.30">
    <property type="entry name" value="TolB, C-terminal domain"/>
    <property type="match status" value="1"/>
</dbReference>
<dbReference type="Proteomes" id="UP000753196">
    <property type="component" value="Unassembled WGS sequence"/>
</dbReference>